<reference evidence="7" key="1">
    <citation type="journal article" date="2011" name="Genome Biol.">
        <title>The draft genome of the carcinogenic human liver fluke Clonorchis sinensis.</title>
        <authorList>
            <person name="Wang X."/>
            <person name="Chen W."/>
            <person name="Huang Y."/>
            <person name="Sun J."/>
            <person name="Men J."/>
            <person name="Liu H."/>
            <person name="Luo F."/>
            <person name="Guo L."/>
            <person name="Lv X."/>
            <person name="Deng C."/>
            <person name="Zhou C."/>
            <person name="Fan Y."/>
            <person name="Li X."/>
            <person name="Huang L."/>
            <person name="Hu Y."/>
            <person name="Liang C."/>
            <person name="Hu X."/>
            <person name="Xu J."/>
            <person name="Yu X."/>
        </authorList>
    </citation>
    <scope>NUCLEOTIDE SEQUENCE [LARGE SCALE GENOMIC DNA]</scope>
    <source>
        <strain evidence="7">Henan</strain>
    </source>
</reference>
<accession>H2KPB1</accession>
<feature type="transmembrane region" description="Helical" evidence="5">
    <location>
        <begin position="241"/>
        <end position="261"/>
    </location>
</feature>
<evidence type="ECO:0000259" key="6">
    <source>
        <dbReference type="PROSITE" id="PS50262"/>
    </source>
</evidence>
<evidence type="ECO:0000313" key="8">
    <source>
        <dbReference type="Proteomes" id="UP000008909"/>
    </source>
</evidence>
<dbReference type="PANTHER" id="PTHR45698:SF1">
    <property type="entry name" value="TRACE AMINE-ASSOCIATED RECEPTOR 13C-LIKE"/>
    <property type="match status" value="1"/>
</dbReference>
<feature type="transmembrane region" description="Helical" evidence="5">
    <location>
        <begin position="49"/>
        <end position="70"/>
    </location>
</feature>
<dbReference type="EMBL" id="DF142890">
    <property type="protein sequence ID" value="GAA31301.2"/>
    <property type="molecule type" value="Genomic_DNA"/>
</dbReference>
<dbReference type="Gene3D" id="1.20.1070.10">
    <property type="entry name" value="Rhodopsin 7-helix transmembrane proteins"/>
    <property type="match status" value="1"/>
</dbReference>
<proteinExistence type="predicted"/>
<dbReference type="GO" id="GO:0016020">
    <property type="term" value="C:membrane"/>
    <property type="evidence" value="ECO:0007669"/>
    <property type="project" value="UniProtKB-SubCell"/>
</dbReference>
<keyword evidence="4 5" id="KW-0472">Membrane</keyword>
<dbReference type="AlphaFoldDB" id="H2KPB1"/>
<organism evidence="7 8">
    <name type="scientific">Clonorchis sinensis</name>
    <name type="common">Chinese liver fluke</name>
    <dbReference type="NCBI Taxonomy" id="79923"/>
    <lineage>
        <taxon>Eukaryota</taxon>
        <taxon>Metazoa</taxon>
        <taxon>Spiralia</taxon>
        <taxon>Lophotrochozoa</taxon>
        <taxon>Platyhelminthes</taxon>
        <taxon>Trematoda</taxon>
        <taxon>Digenea</taxon>
        <taxon>Opisthorchiida</taxon>
        <taxon>Opisthorchiata</taxon>
        <taxon>Opisthorchiidae</taxon>
        <taxon>Clonorchis</taxon>
    </lineage>
</organism>
<feature type="transmembrane region" description="Helical" evidence="5">
    <location>
        <begin position="180"/>
        <end position="201"/>
    </location>
</feature>
<keyword evidence="2 5" id="KW-0812">Transmembrane</keyword>
<feature type="domain" description="G-protein coupled receptors family 1 profile" evidence="6">
    <location>
        <begin position="29"/>
        <end position="298"/>
    </location>
</feature>
<keyword evidence="3 5" id="KW-1133">Transmembrane helix</keyword>
<evidence type="ECO:0000256" key="2">
    <source>
        <dbReference type="ARBA" id="ARBA00022692"/>
    </source>
</evidence>
<feature type="transmembrane region" description="Helical" evidence="5">
    <location>
        <begin position="12"/>
        <end position="37"/>
    </location>
</feature>
<evidence type="ECO:0000256" key="1">
    <source>
        <dbReference type="ARBA" id="ARBA00004370"/>
    </source>
</evidence>
<name>H2KPB1_CLOSI</name>
<evidence type="ECO:0000313" key="7">
    <source>
        <dbReference type="EMBL" id="GAA31301.2"/>
    </source>
</evidence>
<feature type="transmembrane region" description="Helical" evidence="5">
    <location>
        <begin position="94"/>
        <end position="117"/>
    </location>
</feature>
<evidence type="ECO:0000256" key="4">
    <source>
        <dbReference type="ARBA" id="ARBA00023136"/>
    </source>
</evidence>
<dbReference type="PROSITE" id="PS50262">
    <property type="entry name" value="G_PROTEIN_RECEP_F1_2"/>
    <property type="match status" value="1"/>
</dbReference>
<dbReference type="Proteomes" id="UP000008909">
    <property type="component" value="Unassembled WGS sequence"/>
</dbReference>
<gene>
    <name evidence="7" type="ORF">CLF_101624</name>
</gene>
<protein>
    <recommendedName>
        <fullName evidence="6">G-protein coupled receptors family 1 profile domain-containing protein</fullName>
    </recommendedName>
</protein>
<comment type="subcellular location">
    <subcellularLocation>
        <location evidence="1">Membrane</location>
    </subcellularLocation>
</comment>
<reference key="2">
    <citation type="submission" date="2011-10" db="EMBL/GenBank/DDBJ databases">
        <title>The genome and transcriptome sequence of Clonorchis sinensis provide insights into the carcinogenic liver fluke.</title>
        <authorList>
            <person name="Wang X."/>
            <person name="Huang Y."/>
            <person name="Chen W."/>
            <person name="Liu H."/>
            <person name="Guo L."/>
            <person name="Chen Y."/>
            <person name="Luo F."/>
            <person name="Zhou W."/>
            <person name="Sun J."/>
            <person name="Mao Q."/>
            <person name="Liang P."/>
            <person name="Zhou C."/>
            <person name="Tian Y."/>
            <person name="Men J."/>
            <person name="Lv X."/>
            <person name="Huang L."/>
            <person name="Zhou J."/>
            <person name="Hu Y."/>
            <person name="Li R."/>
            <person name="Zhang F."/>
            <person name="Lei H."/>
            <person name="Li X."/>
            <person name="Hu X."/>
            <person name="Liang C."/>
            <person name="Xu J."/>
            <person name="Wu Z."/>
            <person name="Yu X."/>
        </authorList>
    </citation>
    <scope>NUCLEOTIDE SEQUENCE</scope>
    <source>
        <strain>Henan</strain>
    </source>
</reference>
<dbReference type="PANTHER" id="PTHR45698">
    <property type="entry name" value="TRACE AMINE-ASSOCIATED RECEPTOR 19N-RELATED"/>
    <property type="match status" value="1"/>
</dbReference>
<dbReference type="SUPFAM" id="SSF81321">
    <property type="entry name" value="Family A G protein-coupled receptor-like"/>
    <property type="match status" value="1"/>
</dbReference>
<feature type="transmembrane region" description="Helical" evidence="5">
    <location>
        <begin position="281"/>
        <end position="301"/>
    </location>
</feature>
<dbReference type="InterPro" id="IPR017452">
    <property type="entry name" value="GPCR_Rhodpsn_7TM"/>
</dbReference>
<sequence>MAPNWNIVGQTPVFMTVVLTSAGSLGFVANIILLFPLFTLRRTPKLLRLLLTSQCLLDMLVCLFALFLTWNENLVDKLPIWMQYSFCYIWQSQLFFWATHISSSNNLLCLSLQILWATAFGTTYKKRQLTYILICYLLIVLMTTILSAPIPLLVEFNDAKCTADPFVGGHKIVVKIHAHLWLLLYFLAPSSIMLSIYAYLVRTIRWKPQSRLTWEEDALILFQDVQRSVQQPTATVKIYPVLRAIVIMGVTFVCSSAYGPFAYLLSAYEIYAFAIGSIEQYFEVMLATFSSLLHPLVLFALSRVTPAIGFRISSLHWLGHARRLETNLKQRPTDEH</sequence>
<evidence type="ECO:0000256" key="5">
    <source>
        <dbReference type="SAM" id="Phobius"/>
    </source>
</evidence>
<evidence type="ECO:0000256" key="3">
    <source>
        <dbReference type="ARBA" id="ARBA00022989"/>
    </source>
</evidence>
<keyword evidence="8" id="KW-1185">Reference proteome</keyword>
<feature type="transmembrane region" description="Helical" evidence="5">
    <location>
        <begin position="129"/>
        <end position="150"/>
    </location>
</feature>